<protein>
    <submittedName>
        <fullName evidence="7">Calcyphosin</fullName>
    </submittedName>
</protein>
<evidence type="ECO:0000313" key="7">
    <source>
        <dbReference type="EMBL" id="OLP94375.1"/>
    </source>
</evidence>
<dbReference type="EMBL" id="LSRX01000545">
    <property type="protein sequence ID" value="OLP94375.1"/>
    <property type="molecule type" value="Genomic_DNA"/>
</dbReference>
<dbReference type="Proteomes" id="UP000186817">
    <property type="component" value="Unassembled WGS sequence"/>
</dbReference>
<feature type="domain" description="BTB" evidence="5">
    <location>
        <begin position="455"/>
        <end position="516"/>
    </location>
</feature>
<dbReference type="GO" id="GO:0005509">
    <property type="term" value="F:calcium ion binding"/>
    <property type="evidence" value="ECO:0007669"/>
    <property type="project" value="InterPro"/>
</dbReference>
<reference evidence="7 8" key="1">
    <citation type="submission" date="2016-02" db="EMBL/GenBank/DDBJ databases">
        <title>Genome analysis of coral dinoflagellate symbionts highlights evolutionary adaptations to a symbiotic lifestyle.</title>
        <authorList>
            <person name="Aranda M."/>
            <person name="Li Y."/>
            <person name="Liew Y.J."/>
            <person name="Baumgarten S."/>
            <person name="Simakov O."/>
            <person name="Wilson M."/>
            <person name="Piel J."/>
            <person name="Ashoor H."/>
            <person name="Bougouffa S."/>
            <person name="Bajic V.B."/>
            <person name="Ryu T."/>
            <person name="Ravasi T."/>
            <person name="Bayer T."/>
            <person name="Micklem G."/>
            <person name="Kim H."/>
            <person name="Bhak J."/>
            <person name="Lajeunesse T.C."/>
            <person name="Voolstra C.R."/>
        </authorList>
    </citation>
    <scope>NUCLEOTIDE SEQUENCE [LARGE SCALE GENOMIC DNA]</scope>
    <source>
        <strain evidence="7 8">CCMP2467</strain>
    </source>
</reference>
<keyword evidence="8" id="KW-1185">Reference proteome</keyword>
<organism evidence="7 8">
    <name type="scientific">Symbiodinium microadriaticum</name>
    <name type="common">Dinoflagellate</name>
    <name type="synonym">Zooxanthella microadriatica</name>
    <dbReference type="NCBI Taxonomy" id="2951"/>
    <lineage>
        <taxon>Eukaryota</taxon>
        <taxon>Sar</taxon>
        <taxon>Alveolata</taxon>
        <taxon>Dinophyceae</taxon>
        <taxon>Suessiales</taxon>
        <taxon>Symbiodiniaceae</taxon>
        <taxon>Symbiodinium</taxon>
    </lineage>
</organism>
<evidence type="ECO:0000256" key="3">
    <source>
        <dbReference type="ARBA" id="ARBA00022837"/>
    </source>
</evidence>
<dbReference type="InterPro" id="IPR018247">
    <property type="entry name" value="EF_Hand_1_Ca_BS"/>
</dbReference>
<keyword evidence="1" id="KW-0479">Metal-binding</keyword>
<dbReference type="PROSITE" id="PS00018">
    <property type="entry name" value="EF_HAND_1"/>
    <property type="match status" value="3"/>
</dbReference>
<dbReference type="Gene3D" id="3.30.710.10">
    <property type="entry name" value="Potassium Channel Kv1.1, Chain A"/>
    <property type="match status" value="1"/>
</dbReference>
<evidence type="ECO:0000256" key="2">
    <source>
        <dbReference type="ARBA" id="ARBA00022737"/>
    </source>
</evidence>
<evidence type="ECO:0000313" key="8">
    <source>
        <dbReference type="Proteomes" id="UP000186817"/>
    </source>
</evidence>
<dbReference type="SUPFAM" id="SSF54695">
    <property type="entry name" value="POZ domain"/>
    <property type="match status" value="1"/>
</dbReference>
<dbReference type="PROSITE" id="PS50097">
    <property type="entry name" value="BTB"/>
    <property type="match status" value="1"/>
</dbReference>
<evidence type="ECO:0000259" key="6">
    <source>
        <dbReference type="PROSITE" id="PS50222"/>
    </source>
</evidence>
<gene>
    <name evidence="7" type="primary">CAPS</name>
    <name evidence="7" type="ORF">AK812_SmicGene23602</name>
</gene>
<feature type="region of interest" description="Disordered" evidence="4">
    <location>
        <begin position="80"/>
        <end position="111"/>
    </location>
</feature>
<evidence type="ECO:0000259" key="5">
    <source>
        <dbReference type="PROSITE" id="PS50097"/>
    </source>
</evidence>
<feature type="domain" description="EF-hand" evidence="6">
    <location>
        <begin position="135"/>
        <end position="170"/>
    </location>
</feature>
<keyword evidence="2" id="KW-0677">Repeat</keyword>
<dbReference type="InterPro" id="IPR011333">
    <property type="entry name" value="SKP1/BTB/POZ_sf"/>
</dbReference>
<proteinExistence type="predicted"/>
<evidence type="ECO:0000256" key="4">
    <source>
        <dbReference type="SAM" id="MobiDB-lite"/>
    </source>
</evidence>
<dbReference type="AlphaFoldDB" id="A0A1Q9DGU2"/>
<accession>A0A1Q9DGU2</accession>
<dbReference type="Pfam" id="PF00651">
    <property type="entry name" value="BTB"/>
    <property type="match status" value="1"/>
</dbReference>
<dbReference type="InterPro" id="IPR000210">
    <property type="entry name" value="BTB/POZ_dom"/>
</dbReference>
<dbReference type="CDD" id="cd00051">
    <property type="entry name" value="EFh"/>
    <property type="match status" value="1"/>
</dbReference>
<dbReference type="InterPro" id="IPR051581">
    <property type="entry name" value="Ca-bind"/>
</dbReference>
<dbReference type="InterPro" id="IPR002048">
    <property type="entry name" value="EF_hand_dom"/>
</dbReference>
<dbReference type="PANTHER" id="PTHR34524:SF6">
    <property type="entry name" value="CALCYPHOSINE LIKE"/>
    <property type="match status" value="1"/>
</dbReference>
<dbReference type="Pfam" id="PF13499">
    <property type="entry name" value="EF-hand_7"/>
    <property type="match status" value="1"/>
</dbReference>
<keyword evidence="3" id="KW-0106">Calcium</keyword>
<dbReference type="CDD" id="cd18186">
    <property type="entry name" value="BTB_POZ_ZBTB_KLHL-like"/>
    <property type="match status" value="1"/>
</dbReference>
<feature type="region of interest" description="Disordered" evidence="4">
    <location>
        <begin position="342"/>
        <end position="365"/>
    </location>
</feature>
<dbReference type="Gene3D" id="1.10.238.10">
    <property type="entry name" value="EF-hand"/>
    <property type="match status" value="2"/>
</dbReference>
<comment type="caution">
    <text evidence="7">The sequence shown here is derived from an EMBL/GenBank/DDBJ whole genome shotgun (WGS) entry which is preliminary data.</text>
</comment>
<dbReference type="SMART" id="SM00054">
    <property type="entry name" value="EFh"/>
    <property type="match status" value="2"/>
</dbReference>
<dbReference type="PANTHER" id="PTHR34524">
    <property type="entry name" value="CALCYPHOSIN"/>
    <property type="match status" value="1"/>
</dbReference>
<sequence>MRDGTSFRPRRSAEGIVRDVVEAVGASLGKPVDEAAKVLQYLESEWLCDAQTLSSMSDEAWKEVKLPLGLKEQLRKRFRGSELPSKGEDRALPLGPVFQPQESRTQSPQRRRVTFDSGLQALLDRVKASVAPGNASLKGLARRFKHLDSDKSHDMDFTEFKSAFEELGLRLHDSELHQLWRHADGNDSGRLNFEEFLALFRPKLSARRRSAIRTLFAYLDMNHDGVLQVDDLKLRCDPNAMAEGERHARGARIPSDKVLMGFLENFRRLVGGGVSGEVRYADFERYYEGLSVGIDSDEYFEELLRRAWDLPEGWLRHRLSEEDEELPDGLRPVDRQRLPSYHQHHHPSYLDGARHSTPAQAGSGRTGKRLLRALKRSLAQCCRGDATSLYSDMVIRTYCPIPRHHDAAEVPPPLLPRETFEVTMERGTKRTAEDMEPQQAADNIMHEAASLQQVGDVRLEFGEDSENSMLASSHLLRVASPVFNRMFSSGMKEAQQGVIKVDVASTEEFKVFYSLLGPCAWSTDKVTEANADSLLAISDYYQVEVIKQACEGLLLNLPPNTTRLLQASTHGLNRQYQRCMRHLAKHSTKEDLEVLRQSAPDIFFELVLQKQDTLNRLMGMKDEIANYKASFCGPRPQLSSLLENLLTELA</sequence>
<name>A0A1Q9DGU2_SYMMI</name>
<evidence type="ECO:0000256" key="1">
    <source>
        <dbReference type="ARBA" id="ARBA00022723"/>
    </source>
</evidence>
<dbReference type="InterPro" id="IPR011992">
    <property type="entry name" value="EF-hand-dom_pair"/>
</dbReference>
<feature type="domain" description="EF-hand" evidence="6">
    <location>
        <begin position="171"/>
        <end position="206"/>
    </location>
</feature>
<dbReference type="OrthoDB" id="426910at2759"/>
<dbReference type="PROSITE" id="PS50222">
    <property type="entry name" value="EF_HAND_2"/>
    <property type="match status" value="2"/>
</dbReference>
<dbReference type="SUPFAM" id="SSF47473">
    <property type="entry name" value="EF-hand"/>
    <property type="match status" value="1"/>
</dbReference>